<evidence type="ECO:0000256" key="3">
    <source>
        <dbReference type="ARBA" id="ARBA00006751"/>
    </source>
</evidence>
<gene>
    <name evidence="10" type="ORF">C5L36_0C07100</name>
    <name evidence="11" type="ORF">JL09_g3622</name>
</gene>
<dbReference type="GO" id="GO:0070635">
    <property type="term" value="F:nicotinamide riboside hydrolase activity"/>
    <property type="evidence" value="ECO:0007669"/>
    <property type="project" value="EnsemblFungi"/>
</dbReference>
<dbReference type="NCBIfam" id="TIGR01697">
    <property type="entry name" value="PNPH-PUNA-XAPA"/>
    <property type="match status" value="1"/>
</dbReference>
<name>A0A099NZ80_PICKU</name>
<sequence length="316" mass="34369">MSNPTPEEQILQFHATEKYLREALQPYPSLQFPKALIICGSGLGGLSKLIKDDLEHPKLSISYADIPGFKQSHVPGHLGELIFGILGENSTPVMCMVGRFHYYEGHSFFTNTLPIRVAKLLGVQYAVITNAAGGVNESFRPGDLMVIDDHINLPGLAGQHPLRGLNLDTFGPRFLPLSDCYDFDLRLKFFRSAQSLGINRVIHEGTYCYVCGPTFESRAEVRMIRKLGADAVGMSTVPEAVVARHCGIKVFGLSLITNAALADKPPSAKAAYLSGLDPSDVRDQTDGMASHGEVLETANSAAADVERIVEHFISSL</sequence>
<evidence type="ECO:0000256" key="5">
    <source>
        <dbReference type="ARBA" id="ARBA00022679"/>
    </source>
</evidence>
<dbReference type="EMBL" id="CP028775">
    <property type="protein sequence ID" value="AWU76791.1"/>
    <property type="molecule type" value="Genomic_DNA"/>
</dbReference>
<dbReference type="UniPathway" id="UPA00606"/>
<reference evidence="12" key="1">
    <citation type="journal article" date="2014" name="Microb. Cell Fact.">
        <title>Exploiting Issatchenkia orientalis SD108 for succinic acid production.</title>
        <authorList>
            <person name="Xiao H."/>
            <person name="Shao Z."/>
            <person name="Jiang Y."/>
            <person name="Dole S."/>
            <person name="Zhao H."/>
        </authorList>
    </citation>
    <scope>NUCLEOTIDE SEQUENCE [LARGE SCALE GENOMIC DNA]</scope>
    <source>
        <strain evidence="12">SD108</strain>
    </source>
</reference>
<comment type="catalytic activity">
    <reaction evidence="1">
        <text>a purine D-ribonucleoside + phosphate = a purine nucleobase + alpha-D-ribose 1-phosphate</text>
        <dbReference type="Rhea" id="RHEA:19805"/>
        <dbReference type="ChEBI" id="CHEBI:26386"/>
        <dbReference type="ChEBI" id="CHEBI:43474"/>
        <dbReference type="ChEBI" id="CHEBI:57720"/>
        <dbReference type="ChEBI" id="CHEBI:142355"/>
        <dbReference type="EC" id="2.4.2.1"/>
    </reaction>
</comment>
<evidence type="ECO:0000313" key="10">
    <source>
        <dbReference type="EMBL" id="AWU76791.1"/>
    </source>
</evidence>
<dbReference type="FunFam" id="3.40.50.1580:FF:000004">
    <property type="entry name" value="Purine nucleoside phosphorylase"/>
    <property type="match status" value="1"/>
</dbReference>
<comment type="similarity">
    <text evidence="3 7">Belongs to the PNP/MTAP phosphorylase family.</text>
</comment>
<dbReference type="eggNOG" id="KOG3984">
    <property type="taxonomic scope" value="Eukaryota"/>
</dbReference>
<keyword evidence="5 7" id="KW-0808">Transferase</keyword>
<dbReference type="NCBIfam" id="NF006054">
    <property type="entry name" value="PRK08202.1"/>
    <property type="match status" value="1"/>
</dbReference>
<dbReference type="RefSeq" id="XP_029322268.1">
    <property type="nucleotide sequence ID" value="XM_029466408.1"/>
</dbReference>
<dbReference type="EMBL" id="JQFK01000041">
    <property type="protein sequence ID" value="KGK37237.1"/>
    <property type="molecule type" value="Genomic_DNA"/>
</dbReference>
<comment type="function">
    <text evidence="6">The purine nucleoside phosphorylases catalyze the phosphorolytic breakdown of the N-glycosidic bond in the beta-(deoxy)ribonucleoside molecules, with the formation of the corresponding free purine bases and pentose-1-phosphate. Cleaves guanosine and inosine.</text>
</comment>
<feature type="binding site" evidence="8">
    <location>
        <position position="41"/>
    </location>
    <ligand>
        <name>phosphate</name>
        <dbReference type="ChEBI" id="CHEBI:43474"/>
    </ligand>
</feature>
<dbReference type="GeneID" id="40384586"/>
<reference evidence="11" key="2">
    <citation type="submission" date="2014-08" db="EMBL/GenBank/DDBJ databases">
        <title>Exploiting Issatchenkia orientalis SD108 for Succinic Acid Production.</title>
        <authorList>
            <person name="Xiao H."/>
            <person name="Shao Z."/>
            <person name="Jiang Y."/>
            <person name="Dole S."/>
            <person name="Zhao H."/>
        </authorList>
    </citation>
    <scope>NUCLEOTIDE SEQUENCE [LARGE SCALE GENOMIC DNA]</scope>
    <source>
        <strain evidence="11">SD108</strain>
    </source>
</reference>
<accession>A0A099NZ80</accession>
<keyword evidence="4 7" id="KW-0328">Glycosyltransferase</keyword>
<feature type="binding site" evidence="8">
    <location>
        <position position="77"/>
    </location>
    <ligand>
        <name>phosphate</name>
        <dbReference type="ChEBI" id="CHEBI:43474"/>
    </ligand>
</feature>
<dbReference type="GO" id="GO:0047724">
    <property type="term" value="F:inosine nucleosidase activity"/>
    <property type="evidence" value="ECO:0007669"/>
    <property type="project" value="EnsemblFungi"/>
</dbReference>
<dbReference type="KEGG" id="pkz:C5L36_0C07100"/>
<evidence type="ECO:0000313" key="13">
    <source>
        <dbReference type="Proteomes" id="UP000249293"/>
    </source>
</evidence>
<dbReference type="HOGENOM" id="CLU_054456_1_2_1"/>
<dbReference type="CDD" id="cd09009">
    <property type="entry name" value="PNP-EcPNPII_like"/>
    <property type="match status" value="1"/>
</dbReference>
<dbReference type="InterPro" id="IPR000845">
    <property type="entry name" value="Nucleoside_phosphorylase_d"/>
</dbReference>
<feature type="domain" description="Nucleoside phosphorylase" evidence="9">
    <location>
        <begin position="35"/>
        <end position="313"/>
    </location>
</feature>
<evidence type="ECO:0000313" key="12">
    <source>
        <dbReference type="Proteomes" id="UP000029867"/>
    </source>
</evidence>
<protein>
    <recommendedName>
        <fullName evidence="7">Purine nucleoside phosphorylase</fullName>
        <ecNumber evidence="7">2.4.2.1</ecNumber>
    </recommendedName>
    <alternativeName>
        <fullName evidence="7">Inosine-guanosine phosphorylase</fullName>
    </alternativeName>
</protein>
<feature type="binding site" evidence="8">
    <location>
        <position position="131"/>
    </location>
    <ligand>
        <name>phosphate</name>
        <dbReference type="ChEBI" id="CHEBI:43474"/>
    </ligand>
</feature>
<feature type="binding site" evidence="8">
    <location>
        <position position="258"/>
    </location>
    <ligand>
        <name>a purine D-ribonucleoside</name>
        <dbReference type="ChEBI" id="CHEBI:142355"/>
    </ligand>
</feature>
<dbReference type="GO" id="GO:0005737">
    <property type="term" value="C:cytoplasm"/>
    <property type="evidence" value="ECO:0007669"/>
    <property type="project" value="TreeGrafter"/>
</dbReference>
<feature type="binding site" evidence="8">
    <location>
        <position position="216"/>
    </location>
    <ligand>
        <name>a purine D-ribonucleoside</name>
        <dbReference type="ChEBI" id="CHEBI:142355"/>
    </ligand>
</feature>
<dbReference type="Proteomes" id="UP000249293">
    <property type="component" value="Chromosome 3"/>
</dbReference>
<dbReference type="GO" id="GO:0006148">
    <property type="term" value="P:inosine catabolic process"/>
    <property type="evidence" value="ECO:0007669"/>
    <property type="project" value="EnsemblFungi"/>
</dbReference>
<organism evidence="11 12">
    <name type="scientific">Pichia kudriavzevii</name>
    <name type="common">Yeast</name>
    <name type="synonym">Issatchenkia orientalis</name>
    <dbReference type="NCBI Taxonomy" id="4909"/>
    <lineage>
        <taxon>Eukaryota</taxon>
        <taxon>Fungi</taxon>
        <taxon>Dikarya</taxon>
        <taxon>Ascomycota</taxon>
        <taxon>Saccharomycotina</taxon>
        <taxon>Pichiomycetes</taxon>
        <taxon>Pichiales</taxon>
        <taxon>Pichiaceae</taxon>
        <taxon>Pichia</taxon>
    </lineage>
</organism>
<dbReference type="PANTHER" id="PTHR11904:SF9">
    <property type="entry name" value="PURINE NUCLEOSIDE PHOSPHORYLASE-RELATED"/>
    <property type="match status" value="1"/>
</dbReference>
<proteinExistence type="inferred from homology"/>
<dbReference type="Pfam" id="PF01048">
    <property type="entry name" value="PNP_UDP_1"/>
    <property type="match status" value="1"/>
</dbReference>
<evidence type="ECO:0000256" key="7">
    <source>
        <dbReference type="PIRNR" id="PIRNR000477"/>
    </source>
</evidence>
<dbReference type="GO" id="GO:0004731">
    <property type="term" value="F:purine-nucleoside phosphorylase activity"/>
    <property type="evidence" value="ECO:0007669"/>
    <property type="project" value="UniProtKB-EC"/>
</dbReference>
<dbReference type="InterPro" id="IPR011268">
    <property type="entry name" value="Purine_phosphorylase"/>
</dbReference>
<feature type="binding site" evidence="8">
    <location>
        <position position="235"/>
    </location>
    <ligand>
        <name>phosphate</name>
        <dbReference type="ChEBI" id="CHEBI:43474"/>
    </ligand>
</feature>
<evidence type="ECO:0000256" key="4">
    <source>
        <dbReference type="ARBA" id="ARBA00022676"/>
    </source>
</evidence>
<evidence type="ECO:0000256" key="2">
    <source>
        <dbReference type="ARBA" id="ARBA00005058"/>
    </source>
</evidence>
<dbReference type="PANTHER" id="PTHR11904">
    <property type="entry name" value="METHYLTHIOADENOSINE/PURINE NUCLEOSIDE PHOSPHORYLASE"/>
    <property type="match status" value="1"/>
</dbReference>
<dbReference type="GO" id="GO:0034355">
    <property type="term" value="P:NAD+ biosynthetic process via the salvage pathway"/>
    <property type="evidence" value="ECO:0007669"/>
    <property type="project" value="EnsemblFungi"/>
</dbReference>
<evidence type="ECO:0000256" key="1">
    <source>
        <dbReference type="ARBA" id="ARBA00000755"/>
    </source>
</evidence>
<dbReference type="OrthoDB" id="10261782at2759"/>
<comment type="pathway">
    <text evidence="2 7">Purine metabolism; purine nucleoside salvage.</text>
</comment>
<evidence type="ECO:0000259" key="9">
    <source>
        <dbReference type="Pfam" id="PF01048"/>
    </source>
</evidence>
<dbReference type="SUPFAM" id="SSF53167">
    <property type="entry name" value="Purine and uridine phosphorylases"/>
    <property type="match status" value="1"/>
</dbReference>
<evidence type="ECO:0000256" key="8">
    <source>
        <dbReference type="PIRSR" id="PIRSR000477-2"/>
    </source>
</evidence>
<dbReference type="Proteomes" id="UP000029867">
    <property type="component" value="Unassembled WGS sequence"/>
</dbReference>
<dbReference type="PIRSF" id="PIRSF000477">
    <property type="entry name" value="PurNPase"/>
    <property type="match status" value="1"/>
</dbReference>
<dbReference type="AlphaFoldDB" id="A0A099NZ80"/>
<feature type="binding site" evidence="8">
    <location>
        <begin position="99"/>
        <end position="101"/>
    </location>
    <ligand>
        <name>phosphate</name>
        <dbReference type="ChEBI" id="CHEBI:43474"/>
    </ligand>
</feature>
<dbReference type="Gene3D" id="3.40.50.1580">
    <property type="entry name" value="Nucleoside phosphorylase domain"/>
    <property type="match status" value="1"/>
</dbReference>
<dbReference type="GO" id="GO:0046115">
    <property type="term" value="P:guanosine catabolic process"/>
    <property type="evidence" value="ECO:0007669"/>
    <property type="project" value="EnsemblFungi"/>
</dbReference>
<dbReference type="VEuPathDB" id="FungiDB:C5L36_0C07100"/>
<dbReference type="STRING" id="4909.A0A099NZ80"/>
<evidence type="ECO:0000256" key="6">
    <source>
        <dbReference type="ARBA" id="ARBA00058131"/>
    </source>
</evidence>
<reference evidence="10 13" key="3">
    <citation type="submission" date="2018-06" db="EMBL/GenBank/DDBJ databases">
        <title>Population genomics shows no distinction between pathogenic Candida krusei and environmental Pichia kudriavzevii: One species, four names.</title>
        <authorList>
            <person name="Douglass A.P."/>
            <person name="Offei B."/>
            <person name="Braun-Galleani S."/>
            <person name="Coughlan A.Y."/>
            <person name="Martos A."/>
            <person name="Ortiz-Merino R.A."/>
            <person name="Byrne K.P."/>
            <person name="Wolfe K.H."/>
        </authorList>
    </citation>
    <scope>NUCLEOTIDE SEQUENCE [LARGE SCALE GENOMIC DNA]</scope>
    <source>
        <strain evidence="10 13">CBS573</strain>
    </source>
</reference>
<keyword evidence="13" id="KW-1185">Reference proteome</keyword>
<dbReference type="GO" id="GO:0019358">
    <property type="term" value="P:nicotinate nucleotide salvage"/>
    <property type="evidence" value="ECO:0007669"/>
    <property type="project" value="EnsemblFungi"/>
</dbReference>
<evidence type="ECO:0000313" key="11">
    <source>
        <dbReference type="EMBL" id="KGK37237.1"/>
    </source>
</evidence>
<dbReference type="InterPro" id="IPR035994">
    <property type="entry name" value="Nucleoside_phosphorylase_sf"/>
</dbReference>
<dbReference type="EC" id="2.4.2.1" evidence="7"/>